<evidence type="ECO:0000256" key="1">
    <source>
        <dbReference type="ARBA" id="ARBA00010231"/>
    </source>
</evidence>
<dbReference type="GO" id="GO:0005829">
    <property type="term" value="C:cytosol"/>
    <property type="evidence" value="ECO:0007669"/>
    <property type="project" value="TreeGrafter"/>
</dbReference>
<reference evidence="15 16" key="1">
    <citation type="submission" date="2017-08" db="EMBL/GenBank/DDBJ databases">
        <title>Infants hospitalized years apart are colonized by the same room-sourced microbial strains.</title>
        <authorList>
            <person name="Brooks B."/>
            <person name="Olm M.R."/>
            <person name="Firek B.A."/>
            <person name="Baker R."/>
            <person name="Thomas B.C."/>
            <person name="Morowitz M.J."/>
            <person name="Banfield J.F."/>
        </authorList>
    </citation>
    <scope>NUCLEOTIDE SEQUENCE [LARGE SCALE GENOMIC DNA]</scope>
    <source>
        <strain evidence="15">S2_005_002_R2_29</strain>
    </source>
</reference>
<evidence type="ECO:0000256" key="8">
    <source>
        <dbReference type="HAMAP-Rule" id="MF_01554"/>
    </source>
</evidence>
<name>A0A2W5NAH0_9BACT</name>
<evidence type="ECO:0000256" key="3">
    <source>
        <dbReference type="ARBA" id="ARBA00022723"/>
    </source>
</evidence>
<feature type="binding site" description="via phosphate group" evidence="8">
    <location>
        <position position="108"/>
    </location>
    <ligand>
        <name>Mg(2+)</name>
        <dbReference type="ChEBI" id="CHEBI:18420"/>
    </ligand>
</feature>
<dbReference type="FunFam" id="3.40.120.10:FF:000001">
    <property type="entry name" value="Phosphoglucosamine mutase"/>
    <property type="match status" value="1"/>
</dbReference>
<feature type="binding site" evidence="8">
    <location>
        <position position="249"/>
    </location>
    <ligand>
        <name>Mg(2+)</name>
        <dbReference type="ChEBI" id="CHEBI:18420"/>
    </ligand>
</feature>
<evidence type="ECO:0000256" key="2">
    <source>
        <dbReference type="ARBA" id="ARBA00022553"/>
    </source>
</evidence>
<keyword evidence="2 8" id="KW-0597">Phosphoprotein</keyword>
<dbReference type="Gene3D" id="3.30.310.50">
    <property type="entry name" value="Alpha-D-phosphohexomutase, C-terminal domain"/>
    <property type="match status" value="1"/>
</dbReference>
<comment type="PTM">
    <text evidence="8">Activated by phosphorylation.</text>
</comment>
<evidence type="ECO:0000256" key="9">
    <source>
        <dbReference type="RuleBase" id="RU004326"/>
    </source>
</evidence>
<dbReference type="PROSITE" id="PS00710">
    <property type="entry name" value="PGM_PMM"/>
    <property type="match status" value="1"/>
</dbReference>
<keyword evidence="3 8" id="KW-0479">Metal-binding</keyword>
<keyword evidence="5 8" id="KW-0413">Isomerase</keyword>
<dbReference type="Pfam" id="PF02878">
    <property type="entry name" value="PGM_PMM_I"/>
    <property type="match status" value="1"/>
</dbReference>
<dbReference type="GO" id="GO:0000287">
    <property type="term" value="F:magnesium ion binding"/>
    <property type="evidence" value="ECO:0007669"/>
    <property type="project" value="UniProtKB-UniRule"/>
</dbReference>
<feature type="binding site" evidence="8">
    <location>
        <position position="253"/>
    </location>
    <ligand>
        <name>Mg(2+)</name>
        <dbReference type="ChEBI" id="CHEBI:18420"/>
    </ligand>
</feature>
<evidence type="ECO:0000256" key="6">
    <source>
        <dbReference type="ARBA" id="ARBA00066330"/>
    </source>
</evidence>
<gene>
    <name evidence="8" type="primary">glmM</name>
    <name evidence="15" type="ORF">DI551_02835</name>
</gene>
<dbReference type="GO" id="GO:0009252">
    <property type="term" value="P:peptidoglycan biosynthetic process"/>
    <property type="evidence" value="ECO:0007669"/>
    <property type="project" value="UniProtKB-ARBA"/>
</dbReference>
<evidence type="ECO:0000259" key="11">
    <source>
        <dbReference type="Pfam" id="PF00408"/>
    </source>
</evidence>
<dbReference type="GO" id="GO:0005975">
    <property type="term" value="P:carbohydrate metabolic process"/>
    <property type="evidence" value="ECO:0007669"/>
    <property type="project" value="InterPro"/>
</dbReference>
<dbReference type="Proteomes" id="UP000249417">
    <property type="component" value="Unassembled WGS sequence"/>
</dbReference>
<feature type="modified residue" description="Phosphoserine" evidence="8">
    <location>
        <position position="108"/>
    </location>
</feature>
<accession>A0A2W5NAH0</accession>
<dbReference type="SUPFAM" id="SSF53738">
    <property type="entry name" value="Phosphoglucomutase, first 3 domains"/>
    <property type="match status" value="3"/>
</dbReference>
<comment type="function">
    <text evidence="8 10">Catalyzes the conversion of glucosamine-6-phosphate to glucosamine-1-phosphate.</text>
</comment>
<dbReference type="FunFam" id="3.40.120.10:FF:000002">
    <property type="entry name" value="Phosphoglucosamine mutase"/>
    <property type="match status" value="1"/>
</dbReference>
<dbReference type="AlphaFoldDB" id="A0A2W5NAH0"/>
<dbReference type="Pfam" id="PF02880">
    <property type="entry name" value="PGM_PMM_III"/>
    <property type="match status" value="1"/>
</dbReference>
<comment type="similarity">
    <text evidence="1 8 9">Belongs to the phosphohexose mutase family.</text>
</comment>
<dbReference type="InterPro" id="IPR016066">
    <property type="entry name" value="A-D-PHexomutase_CS"/>
</dbReference>
<evidence type="ECO:0000313" key="16">
    <source>
        <dbReference type="Proteomes" id="UP000249417"/>
    </source>
</evidence>
<dbReference type="EMBL" id="QFQB01000010">
    <property type="protein sequence ID" value="PZQ47715.1"/>
    <property type="molecule type" value="Genomic_DNA"/>
</dbReference>
<dbReference type="PANTHER" id="PTHR42946">
    <property type="entry name" value="PHOSPHOHEXOSE MUTASE"/>
    <property type="match status" value="1"/>
</dbReference>
<feature type="domain" description="Alpha-D-phosphohexomutase alpha/beta/alpha" evidence="14">
    <location>
        <begin position="266"/>
        <end position="376"/>
    </location>
</feature>
<dbReference type="InterPro" id="IPR005845">
    <property type="entry name" value="A-D-PHexomutase_a/b/a-II"/>
</dbReference>
<dbReference type="PRINTS" id="PR00509">
    <property type="entry name" value="PGMPMM"/>
</dbReference>
<dbReference type="EC" id="5.4.2.10" evidence="6 8"/>
<dbReference type="GO" id="GO:0004615">
    <property type="term" value="F:phosphomannomutase activity"/>
    <property type="evidence" value="ECO:0007669"/>
    <property type="project" value="TreeGrafter"/>
</dbReference>
<dbReference type="Pfam" id="PF02879">
    <property type="entry name" value="PGM_PMM_II"/>
    <property type="match status" value="1"/>
</dbReference>
<dbReference type="CDD" id="cd05802">
    <property type="entry name" value="GlmM"/>
    <property type="match status" value="1"/>
</dbReference>
<evidence type="ECO:0000259" key="12">
    <source>
        <dbReference type="Pfam" id="PF02878"/>
    </source>
</evidence>
<dbReference type="GO" id="GO:0008966">
    <property type="term" value="F:phosphoglucosamine mutase activity"/>
    <property type="evidence" value="ECO:0007669"/>
    <property type="project" value="UniProtKB-UniRule"/>
</dbReference>
<dbReference type="Gene3D" id="3.40.120.10">
    <property type="entry name" value="Alpha-D-Glucose-1,6-Bisphosphate, subunit A, domain 3"/>
    <property type="match status" value="3"/>
</dbReference>
<feature type="active site" description="Phosphoserine intermediate" evidence="8">
    <location>
        <position position="108"/>
    </location>
</feature>
<feature type="domain" description="Alpha-D-phosphohexomutase alpha/beta/alpha" evidence="13">
    <location>
        <begin position="166"/>
        <end position="262"/>
    </location>
</feature>
<comment type="cofactor">
    <cofactor evidence="8">
        <name>Mg(2+)</name>
        <dbReference type="ChEBI" id="CHEBI:18420"/>
    </cofactor>
    <text evidence="8">Binds 1 Mg(2+) ion per subunit.</text>
</comment>
<evidence type="ECO:0000313" key="15">
    <source>
        <dbReference type="EMBL" id="PZQ47715.1"/>
    </source>
</evidence>
<organism evidence="15 16">
    <name type="scientific">Micavibrio aeruginosavorus</name>
    <dbReference type="NCBI Taxonomy" id="349221"/>
    <lineage>
        <taxon>Bacteria</taxon>
        <taxon>Pseudomonadati</taxon>
        <taxon>Bdellovibrionota</taxon>
        <taxon>Bdellovibrionia</taxon>
        <taxon>Bdellovibrionales</taxon>
        <taxon>Pseudobdellovibrionaceae</taxon>
        <taxon>Micavibrio</taxon>
    </lineage>
</organism>
<dbReference type="FunFam" id="3.30.310.50:FF:000001">
    <property type="entry name" value="Phosphoglucosamine mutase"/>
    <property type="match status" value="1"/>
</dbReference>
<sequence length="455" mass="49056">MSSNRRQYFGTDGIRGKANTPPMTADMALRVAMATAYVLRAKQKGNVMNRAVIGKDTRLSGYMLEQAMASGFVAMGMEVIFTGPVPTPAIAMLTRSLRADIGVMISASHNPYQDNGIKLFGSDGYKLSDALELEIESALEMDQNELLPSPDLIGKAFRIDDAGGRYIEFLKGGMPKGESLKGLRIVVDGAHGAAYKIAPQLLWELEADVVSIGDRPDGRNINDGFGATDVANLQKKVVEEKADLGIALDGDADRLIMVDETGRKIDGDQLMALLAVSMKERGALAHDTLVTTVMSNLGLERFLESKKIKLERTAVGDRYVVERMRSGGFNLGGEQSGHIILSDFGTTGDGLLAAMQVLGVIQKSGKKASEVCKLFEPLPQLLKNVRFDPSKKPLDDESVKSAIGAAEKTLLNNGRLLIRKSGTEPLIRVMAEGDDEKKIQKIVGDLCDVIEKAAG</sequence>
<dbReference type="InterPro" id="IPR005846">
    <property type="entry name" value="A-D-PHexomutase_a/b/a-III"/>
</dbReference>
<dbReference type="HAMAP" id="MF_01554_B">
    <property type="entry name" value="GlmM_B"/>
    <property type="match status" value="1"/>
</dbReference>
<feature type="domain" description="Alpha-D-phosphohexomutase alpha/beta/alpha" evidence="12">
    <location>
        <begin position="6"/>
        <end position="141"/>
    </location>
</feature>
<dbReference type="NCBIfam" id="NF008139">
    <property type="entry name" value="PRK10887.1"/>
    <property type="match status" value="1"/>
</dbReference>
<evidence type="ECO:0000256" key="10">
    <source>
        <dbReference type="RuleBase" id="RU004327"/>
    </source>
</evidence>
<dbReference type="GO" id="GO:0006048">
    <property type="term" value="P:UDP-N-acetylglucosamine biosynthetic process"/>
    <property type="evidence" value="ECO:0007669"/>
    <property type="project" value="TreeGrafter"/>
</dbReference>
<feature type="domain" description="Alpha-D-phosphohexomutase C-terminal" evidence="11">
    <location>
        <begin position="382"/>
        <end position="447"/>
    </location>
</feature>
<evidence type="ECO:0000256" key="5">
    <source>
        <dbReference type="ARBA" id="ARBA00023235"/>
    </source>
</evidence>
<dbReference type="InterPro" id="IPR005841">
    <property type="entry name" value="Alpha-D-phosphohexomutase_SF"/>
</dbReference>
<evidence type="ECO:0000256" key="4">
    <source>
        <dbReference type="ARBA" id="ARBA00022842"/>
    </source>
</evidence>
<dbReference type="InterPro" id="IPR036900">
    <property type="entry name" value="A-D-PHexomutase_C_sf"/>
</dbReference>
<dbReference type="InterPro" id="IPR006352">
    <property type="entry name" value="GlmM_bact"/>
</dbReference>
<comment type="caution">
    <text evidence="15">The sequence shown here is derived from an EMBL/GenBank/DDBJ whole genome shotgun (WGS) entry which is preliminary data.</text>
</comment>
<comment type="catalytic activity">
    <reaction evidence="8 10">
        <text>alpha-D-glucosamine 1-phosphate = D-glucosamine 6-phosphate</text>
        <dbReference type="Rhea" id="RHEA:23424"/>
        <dbReference type="ChEBI" id="CHEBI:58516"/>
        <dbReference type="ChEBI" id="CHEBI:58725"/>
        <dbReference type="EC" id="5.4.2.10"/>
    </reaction>
</comment>
<dbReference type="PANTHER" id="PTHR42946:SF1">
    <property type="entry name" value="PHOSPHOGLUCOMUTASE (ALPHA-D-GLUCOSE-1,6-BISPHOSPHATE-DEPENDENT)"/>
    <property type="match status" value="1"/>
</dbReference>
<feature type="binding site" evidence="8">
    <location>
        <position position="251"/>
    </location>
    <ligand>
        <name>Mg(2+)</name>
        <dbReference type="ChEBI" id="CHEBI:18420"/>
    </ligand>
</feature>
<dbReference type="InterPro" id="IPR005843">
    <property type="entry name" value="A-D-PHexomutase_C"/>
</dbReference>
<evidence type="ECO:0000259" key="14">
    <source>
        <dbReference type="Pfam" id="PF02880"/>
    </source>
</evidence>
<dbReference type="SUPFAM" id="SSF55957">
    <property type="entry name" value="Phosphoglucomutase, C-terminal domain"/>
    <property type="match status" value="1"/>
</dbReference>
<dbReference type="Pfam" id="PF00408">
    <property type="entry name" value="PGM_PMM_IV"/>
    <property type="match status" value="1"/>
</dbReference>
<proteinExistence type="inferred from homology"/>
<keyword evidence="4 8" id="KW-0460">Magnesium</keyword>
<protein>
    <recommendedName>
        <fullName evidence="7 8">Phosphoglucosamine mutase</fullName>
        <ecNumber evidence="6 8">5.4.2.10</ecNumber>
    </recommendedName>
</protein>
<evidence type="ECO:0000256" key="7">
    <source>
        <dbReference type="ARBA" id="ARBA00068193"/>
    </source>
</evidence>
<dbReference type="InterPro" id="IPR050060">
    <property type="entry name" value="Phosphoglucosamine_mutase"/>
</dbReference>
<dbReference type="InterPro" id="IPR016055">
    <property type="entry name" value="A-D-PHexomutase_a/b/a-I/II/III"/>
</dbReference>
<evidence type="ECO:0000259" key="13">
    <source>
        <dbReference type="Pfam" id="PF02879"/>
    </source>
</evidence>
<dbReference type="NCBIfam" id="TIGR01455">
    <property type="entry name" value="glmM"/>
    <property type="match status" value="1"/>
</dbReference>
<dbReference type="InterPro" id="IPR005844">
    <property type="entry name" value="A-D-PHexomutase_a/b/a-I"/>
</dbReference>